<dbReference type="RefSeq" id="WP_237874615.1">
    <property type="nucleotide sequence ID" value="NZ_JAKLTR010000011.1"/>
</dbReference>
<accession>A0ABS9KUQ4</accession>
<name>A0ABS9KUQ4_9BACT</name>
<keyword evidence="2" id="KW-1185">Reference proteome</keyword>
<reference evidence="1" key="1">
    <citation type="submission" date="2022-01" db="EMBL/GenBank/DDBJ databases">
        <authorList>
            <person name="Jo J.-H."/>
            <person name="Im W.-T."/>
        </authorList>
    </citation>
    <scope>NUCLEOTIDE SEQUENCE</scope>
    <source>
        <strain evidence="1">NA20</strain>
    </source>
</reference>
<evidence type="ECO:0000313" key="2">
    <source>
        <dbReference type="Proteomes" id="UP001165367"/>
    </source>
</evidence>
<evidence type="ECO:0008006" key="3">
    <source>
        <dbReference type="Google" id="ProtNLM"/>
    </source>
</evidence>
<comment type="caution">
    <text evidence="1">The sequence shown here is derived from an EMBL/GenBank/DDBJ whole genome shotgun (WGS) entry which is preliminary data.</text>
</comment>
<dbReference type="SUPFAM" id="SSF53756">
    <property type="entry name" value="UDP-Glycosyltransferase/glycogen phosphorylase"/>
    <property type="match status" value="1"/>
</dbReference>
<protein>
    <recommendedName>
        <fullName evidence="3">UDP-N-acetylglucosamine 2-epimerase domain-containing protein</fullName>
    </recommendedName>
</protein>
<sequence>MRNFDHFSEVDNYFAQLFLEEDNAFSKVIYRDAPVGLALQHNLYDYFRRFVFAAQSRGSLFQRLAFKVRTYGWDHRIKFLMNRAIASSSHGNIRGRIVFFADNFVPRILDDFLKVIVKMDSRKVAFCTSDYRAYSYIKKNKRANYPVILFGGKSKRRNIAAKKQAVQDLELQVYPILEKEFGYLAAKMRNIIKANLNILTDYYDLFYDQLDELKPEKIVLGSDGFSVSRVICFAARQLGIETCVLQHGFIDSQNGYLPLIADNLFCWSVYEKKFFERKGVSSERLFVAGSPRFENTSWLQGQTDPKSADELLFVICPGIPQDVYDQIDQIRDIGSQLKTGYKIRVRPHPYYKDLAVSYFKTKQIDNAVLDEDPFLQSINQSSLVVFGNVSTGVFETVGLGRSVYILSGTQNKFDIYGFPRIEKSLLLKGLNEGVSLIKEYDILNAPMAGSASLVGAESSSVIADMLIAHKGATSNL</sequence>
<organism evidence="1 2">
    <name type="scientific">Terrimonas ginsenosidimutans</name>
    <dbReference type="NCBI Taxonomy" id="2908004"/>
    <lineage>
        <taxon>Bacteria</taxon>
        <taxon>Pseudomonadati</taxon>
        <taxon>Bacteroidota</taxon>
        <taxon>Chitinophagia</taxon>
        <taxon>Chitinophagales</taxon>
        <taxon>Chitinophagaceae</taxon>
        <taxon>Terrimonas</taxon>
    </lineage>
</organism>
<gene>
    <name evidence="1" type="ORF">LZZ85_17405</name>
</gene>
<evidence type="ECO:0000313" key="1">
    <source>
        <dbReference type="EMBL" id="MCG2616077.1"/>
    </source>
</evidence>
<dbReference type="EMBL" id="JAKLTR010000011">
    <property type="protein sequence ID" value="MCG2616077.1"/>
    <property type="molecule type" value="Genomic_DNA"/>
</dbReference>
<proteinExistence type="predicted"/>
<dbReference type="Proteomes" id="UP001165367">
    <property type="component" value="Unassembled WGS sequence"/>
</dbReference>